<dbReference type="EMBL" id="JACJID010000002">
    <property type="protein sequence ID" value="MBA8926092.1"/>
    <property type="molecule type" value="Genomic_DNA"/>
</dbReference>
<organism evidence="1 2">
    <name type="scientific">Kutzneria viridogrisea</name>
    <dbReference type="NCBI Taxonomy" id="47990"/>
    <lineage>
        <taxon>Bacteria</taxon>
        <taxon>Bacillati</taxon>
        <taxon>Actinomycetota</taxon>
        <taxon>Actinomycetes</taxon>
        <taxon>Pseudonocardiales</taxon>
        <taxon>Pseudonocardiaceae</taxon>
        <taxon>Kutzneria</taxon>
    </lineage>
</organism>
<dbReference type="Proteomes" id="UP000517916">
    <property type="component" value="Unassembled WGS sequence"/>
</dbReference>
<name>A0ABR6BHG4_9PSEU</name>
<dbReference type="RefSeq" id="WP_025360652.1">
    <property type="nucleotide sequence ID" value="NZ_BAAABQ010000009.1"/>
</dbReference>
<sequence>MSEPASESMSTERVVSLRGTARNAHAGAVLVRGEQEPPVYIAGLAEWGELADREVEVVGVLSEDRITPEPSTGPLPSHGVPGTIHLLLDASWRTL</sequence>
<comment type="caution">
    <text evidence="1">The sequence shown here is derived from an EMBL/GenBank/DDBJ whole genome shotgun (WGS) entry which is preliminary data.</text>
</comment>
<evidence type="ECO:0000313" key="2">
    <source>
        <dbReference type="Proteomes" id="UP000517916"/>
    </source>
</evidence>
<protein>
    <submittedName>
        <fullName evidence="1">Uncharacterized protein</fullName>
    </submittedName>
</protein>
<keyword evidence="2" id="KW-1185">Reference proteome</keyword>
<accession>A0ABR6BHG4</accession>
<evidence type="ECO:0000313" key="1">
    <source>
        <dbReference type="EMBL" id="MBA8926092.1"/>
    </source>
</evidence>
<proteinExistence type="predicted"/>
<reference evidence="1 2" key="1">
    <citation type="submission" date="2020-08" db="EMBL/GenBank/DDBJ databases">
        <title>Genomic Encyclopedia of Archaeal and Bacterial Type Strains, Phase II (KMG-II): from individual species to whole genera.</title>
        <authorList>
            <person name="Goeker M."/>
        </authorList>
    </citation>
    <scope>NUCLEOTIDE SEQUENCE [LARGE SCALE GENOMIC DNA]</scope>
    <source>
        <strain evidence="1 2">DSM 43850</strain>
    </source>
</reference>
<gene>
    <name evidence="1" type="ORF">BC739_003291</name>
</gene>